<reference evidence="2 3" key="1">
    <citation type="submission" date="2019-03" db="EMBL/GenBank/DDBJ databases">
        <title>First draft genome of Liparis tanakae, snailfish: a comprehensive survey of snailfish specific genes.</title>
        <authorList>
            <person name="Kim W."/>
            <person name="Song I."/>
            <person name="Jeong J.-H."/>
            <person name="Kim D."/>
            <person name="Kim S."/>
            <person name="Ryu S."/>
            <person name="Song J.Y."/>
            <person name="Lee S.K."/>
        </authorList>
    </citation>
    <scope>NUCLEOTIDE SEQUENCE [LARGE SCALE GENOMIC DNA]</scope>
    <source>
        <tissue evidence="2">Muscle</tissue>
    </source>
</reference>
<organism evidence="2 3">
    <name type="scientific">Liparis tanakae</name>
    <name type="common">Tanaka's snailfish</name>
    <dbReference type="NCBI Taxonomy" id="230148"/>
    <lineage>
        <taxon>Eukaryota</taxon>
        <taxon>Metazoa</taxon>
        <taxon>Chordata</taxon>
        <taxon>Craniata</taxon>
        <taxon>Vertebrata</taxon>
        <taxon>Euteleostomi</taxon>
        <taxon>Actinopterygii</taxon>
        <taxon>Neopterygii</taxon>
        <taxon>Teleostei</taxon>
        <taxon>Neoteleostei</taxon>
        <taxon>Acanthomorphata</taxon>
        <taxon>Eupercaria</taxon>
        <taxon>Perciformes</taxon>
        <taxon>Cottioidei</taxon>
        <taxon>Cottales</taxon>
        <taxon>Liparidae</taxon>
        <taxon>Liparis</taxon>
    </lineage>
</organism>
<keyword evidence="3" id="KW-1185">Reference proteome</keyword>
<dbReference type="EMBL" id="SRLO01000165">
    <property type="protein sequence ID" value="TNN70320.1"/>
    <property type="molecule type" value="Genomic_DNA"/>
</dbReference>
<feature type="compositionally biased region" description="Basic and acidic residues" evidence="1">
    <location>
        <begin position="66"/>
        <end position="76"/>
    </location>
</feature>
<gene>
    <name evidence="2" type="ORF">EYF80_019534</name>
</gene>
<feature type="region of interest" description="Disordered" evidence="1">
    <location>
        <begin position="50"/>
        <end position="88"/>
    </location>
</feature>
<accession>A0A4Z2HXR6</accession>
<protein>
    <submittedName>
        <fullName evidence="2">Uncharacterized protein</fullName>
    </submittedName>
</protein>
<evidence type="ECO:0000313" key="2">
    <source>
        <dbReference type="EMBL" id="TNN70320.1"/>
    </source>
</evidence>
<proteinExistence type="predicted"/>
<dbReference type="Proteomes" id="UP000314294">
    <property type="component" value="Unassembled WGS sequence"/>
</dbReference>
<feature type="region of interest" description="Disordered" evidence="1">
    <location>
        <begin position="23"/>
        <end position="42"/>
    </location>
</feature>
<name>A0A4Z2HXR6_9TELE</name>
<comment type="caution">
    <text evidence="2">The sequence shown here is derived from an EMBL/GenBank/DDBJ whole genome shotgun (WGS) entry which is preliminary data.</text>
</comment>
<dbReference type="AlphaFoldDB" id="A0A4Z2HXR6"/>
<sequence length="131" mass="14784">MLRDKLYLLYRCLPNDLCSFGTSASDAVAPPTNRSGRRKGKTWSLVRDARGSSRKMLSRKALPVSDLKRKRERGTEGTEPIAAEENVSYTQDHLPNTIPKVKVLHIAVYPDLMKQGRDVKKSTTGLDFMDY</sequence>
<evidence type="ECO:0000313" key="3">
    <source>
        <dbReference type="Proteomes" id="UP000314294"/>
    </source>
</evidence>
<evidence type="ECO:0000256" key="1">
    <source>
        <dbReference type="SAM" id="MobiDB-lite"/>
    </source>
</evidence>